<reference evidence="2" key="1">
    <citation type="submission" date="2017-02" db="UniProtKB">
        <authorList>
            <consortium name="WormBaseParasite"/>
        </authorList>
    </citation>
    <scope>IDENTIFICATION</scope>
</reference>
<protein>
    <submittedName>
        <fullName evidence="2">Uncharacterized protein</fullName>
    </submittedName>
</protein>
<evidence type="ECO:0000313" key="1">
    <source>
        <dbReference type="Proteomes" id="UP000036681"/>
    </source>
</evidence>
<dbReference type="AlphaFoldDB" id="A0A0M3HMV6"/>
<dbReference type="WBParaSite" id="ALUE_0000292101-mRNA-1">
    <property type="protein sequence ID" value="ALUE_0000292101-mRNA-1"/>
    <property type="gene ID" value="ALUE_0000292101"/>
</dbReference>
<proteinExistence type="predicted"/>
<name>A0A0M3HMV6_ASCLU</name>
<accession>A0A0M3HMV6</accession>
<keyword evidence="1" id="KW-1185">Reference proteome</keyword>
<dbReference type="Proteomes" id="UP000036681">
    <property type="component" value="Unplaced"/>
</dbReference>
<evidence type="ECO:0000313" key="2">
    <source>
        <dbReference type="WBParaSite" id="ALUE_0000292101-mRNA-1"/>
    </source>
</evidence>
<organism evidence="1 2">
    <name type="scientific">Ascaris lumbricoides</name>
    <name type="common">Giant roundworm</name>
    <dbReference type="NCBI Taxonomy" id="6252"/>
    <lineage>
        <taxon>Eukaryota</taxon>
        <taxon>Metazoa</taxon>
        <taxon>Ecdysozoa</taxon>
        <taxon>Nematoda</taxon>
        <taxon>Chromadorea</taxon>
        <taxon>Rhabditida</taxon>
        <taxon>Spirurina</taxon>
        <taxon>Ascaridomorpha</taxon>
        <taxon>Ascaridoidea</taxon>
        <taxon>Ascarididae</taxon>
        <taxon>Ascaris</taxon>
    </lineage>
</organism>
<sequence>MILFNMIGFSHKRRFAVNGMDERGQPAPINRFDSTPAHWHLYGHGSLCGPVSVRNALDMRKFPLEDRRISDDSVVPSNAS</sequence>